<dbReference type="Proteomes" id="UP001437460">
    <property type="component" value="Unassembled WGS sequence"/>
</dbReference>
<protein>
    <submittedName>
        <fullName evidence="2">L-2-amino-thiazoline-4-carboxylic acid hydrolase</fullName>
    </submittedName>
</protein>
<accession>A0ABV1HM01</accession>
<dbReference type="GO" id="GO:0016787">
    <property type="term" value="F:hydrolase activity"/>
    <property type="evidence" value="ECO:0007669"/>
    <property type="project" value="UniProtKB-KW"/>
</dbReference>
<keyword evidence="1" id="KW-0472">Membrane</keyword>
<keyword evidence="1" id="KW-1133">Transmembrane helix</keyword>
<dbReference type="RefSeq" id="WP_349229504.1">
    <property type="nucleotide sequence ID" value="NZ_JBBMFJ010000017.1"/>
</dbReference>
<organism evidence="2 3">
    <name type="scientific">Ventrimonas faecis</name>
    <dbReference type="NCBI Taxonomy" id="3133170"/>
    <lineage>
        <taxon>Bacteria</taxon>
        <taxon>Bacillati</taxon>
        <taxon>Bacillota</taxon>
        <taxon>Clostridia</taxon>
        <taxon>Lachnospirales</taxon>
        <taxon>Lachnospiraceae</taxon>
        <taxon>Ventrimonas</taxon>
    </lineage>
</organism>
<proteinExistence type="predicted"/>
<comment type="caution">
    <text evidence="2">The sequence shown here is derived from an EMBL/GenBank/DDBJ whole genome shotgun (WGS) entry which is preliminary data.</text>
</comment>
<evidence type="ECO:0000256" key="1">
    <source>
        <dbReference type="SAM" id="Phobius"/>
    </source>
</evidence>
<reference evidence="2 3" key="1">
    <citation type="submission" date="2024-03" db="EMBL/GenBank/DDBJ databases">
        <title>Human intestinal bacterial collection.</title>
        <authorList>
            <person name="Pauvert C."/>
            <person name="Hitch T.C.A."/>
            <person name="Clavel T."/>
        </authorList>
    </citation>
    <scope>NUCLEOTIDE SEQUENCE [LARGE SCALE GENOMIC DNA]</scope>
    <source>
        <strain evidence="2 3">CLA-AP-H27</strain>
    </source>
</reference>
<evidence type="ECO:0000313" key="2">
    <source>
        <dbReference type="EMBL" id="MEQ2563352.1"/>
    </source>
</evidence>
<evidence type="ECO:0000313" key="3">
    <source>
        <dbReference type="Proteomes" id="UP001437460"/>
    </source>
</evidence>
<dbReference type="EMBL" id="JBBMFJ010000017">
    <property type="protein sequence ID" value="MEQ2563352.1"/>
    <property type="molecule type" value="Genomic_DNA"/>
</dbReference>
<keyword evidence="2" id="KW-0378">Hydrolase</keyword>
<gene>
    <name evidence="2" type="ORF">WMO41_09325</name>
</gene>
<keyword evidence="1" id="KW-0812">Transmembrane</keyword>
<keyword evidence="3" id="KW-1185">Reference proteome</keyword>
<sequence length="89" mass="10330">MEKKVEMIEAGQVANLIVKDASRLGREYLKVGYYMEILFTHAFVMGLCYYLITRCFIFTYMKKIGASELMPLFCKLDEVTITLQHGLLH</sequence>
<name>A0ABV1HM01_9FIRM</name>
<feature type="transmembrane region" description="Helical" evidence="1">
    <location>
        <begin position="31"/>
        <end position="52"/>
    </location>
</feature>